<evidence type="ECO:0000313" key="2">
    <source>
        <dbReference type="Proteomes" id="UP001195483"/>
    </source>
</evidence>
<proteinExistence type="predicted"/>
<sequence length="63" mass="7097">MDPEVTWRSLELMNWQLKPVASMTRFYSVTNVCKDPGTDGLANSVEDVTTPSEHGVFSCMKKM</sequence>
<gene>
    <name evidence="1" type="ORF">CHS0354_033328</name>
</gene>
<accession>A0AAE0RTD3</accession>
<evidence type="ECO:0000313" key="1">
    <source>
        <dbReference type="EMBL" id="KAK3579251.1"/>
    </source>
</evidence>
<keyword evidence="2" id="KW-1185">Reference proteome</keyword>
<protein>
    <submittedName>
        <fullName evidence="1">Uncharacterized protein</fullName>
    </submittedName>
</protein>
<reference evidence="1" key="2">
    <citation type="journal article" date="2021" name="Genome Biol. Evol.">
        <title>Developing a high-quality reference genome for a parasitic bivalve with doubly uniparental inheritance (Bivalvia: Unionida).</title>
        <authorList>
            <person name="Smith C.H."/>
        </authorList>
    </citation>
    <scope>NUCLEOTIDE SEQUENCE</scope>
    <source>
        <strain evidence="1">CHS0354</strain>
        <tissue evidence="1">Mantle</tissue>
    </source>
</reference>
<dbReference type="EMBL" id="JAEAOA010001954">
    <property type="protein sequence ID" value="KAK3579251.1"/>
    <property type="molecule type" value="Genomic_DNA"/>
</dbReference>
<reference evidence="1" key="1">
    <citation type="journal article" date="2021" name="Genome Biol. Evol.">
        <title>A High-Quality Reference Genome for a Parasitic Bivalve with Doubly Uniparental Inheritance (Bivalvia: Unionida).</title>
        <authorList>
            <person name="Smith C.H."/>
        </authorList>
    </citation>
    <scope>NUCLEOTIDE SEQUENCE</scope>
    <source>
        <strain evidence="1">CHS0354</strain>
    </source>
</reference>
<comment type="caution">
    <text evidence="1">The sequence shown here is derived from an EMBL/GenBank/DDBJ whole genome shotgun (WGS) entry which is preliminary data.</text>
</comment>
<dbReference type="Proteomes" id="UP001195483">
    <property type="component" value="Unassembled WGS sequence"/>
</dbReference>
<name>A0AAE0RTD3_9BIVA</name>
<reference evidence="1" key="3">
    <citation type="submission" date="2023-05" db="EMBL/GenBank/DDBJ databases">
        <authorList>
            <person name="Smith C.H."/>
        </authorList>
    </citation>
    <scope>NUCLEOTIDE SEQUENCE</scope>
    <source>
        <strain evidence="1">CHS0354</strain>
        <tissue evidence="1">Mantle</tissue>
    </source>
</reference>
<dbReference type="AlphaFoldDB" id="A0AAE0RTD3"/>
<organism evidence="1 2">
    <name type="scientific">Potamilus streckersoni</name>
    <dbReference type="NCBI Taxonomy" id="2493646"/>
    <lineage>
        <taxon>Eukaryota</taxon>
        <taxon>Metazoa</taxon>
        <taxon>Spiralia</taxon>
        <taxon>Lophotrochozoa</taxon>
        <taxon>Mollusca</taxon>
        <taxon>Bivalvia</taxon>
        <taxon>Autobranchia</taxon>
        <taxon>Heteroconchia</taxon>
        <taxon>Palaeoheterodonta</taxon>
        <taxon>Unionida</taxon>
        <taxon>Unionoidea</taxon>
        <taxon>Unionidae</taxon>
        <taxon>Ambleminae</taxon>
        <taxon>Lampsilini</taxon>
        <taxon>Potamilus</taxon>
    </lineage>
</organism>